<dbReference type="PATRIC" id="fig|298794.3.peg.5751"/>
<accession>A0A0J6T4D9</accession>
<dbReference type="Proteomes" id="UP000035955">
    <property type="component" value="Unassembled WGS sequence"/>
</dbReference>
<dbReference type="AlphaFoldDB" id="A0A0J6T4D9"/>
<dbReference type="RefSeq" id="WP_048443511.1">
    <property type="nucleotide sequence ID" value="NZ_LABY01000044.1"/>
</dbReference>
<organism evidence="2 3">
    <name type="scientific">Methylobacterium variabile</name>
    <dbReference type="NCBI Taxonomy" id="298794"/>
    <lineage>
        <taxon>Bacteria</taxon>
        <taxon>Pseudomonadati</taxon>
        <taxon>Pseudomonadota</taxon>
        <taxon>Alphaproteobacteria</taxon>
        <taxon>Hyphomicrobiales</taxon>
        <taxon>Methylobacteriaceae</taxon>
        <taxon>Methylobacterium</taxon>
    </lineage>
</organism>
<dbReference type="SUPFAM" id="SSF55136">
    <property type="entry name" value="Probable bacterial effector-binding domain"/>
    <property type="match status" value="1"/>
</dbReference>
<gene>
    <name evidence="2" type="ORF">VQ02_07320</name>
</gene>
<dbReference type="Pfam" id="PF06445">
    <property type="entry name" value="GyrI-like"/>
    <property type="match status" value="1"/>
</dbReference>
<protein>
    <recommendedName>
        <fullName evidence="1">GyrI-like small molecule binding domain-containing protein</fullName>
    </recommendedName>
</protein>
<evidence type="ECO:0000259" key="1">
    <source>
        <dbReference type="Pfam" id="PF06445"/>
    </source>
</evidence>
<proteinExistence type="predicted"/>
<evidence type="ECO:0000313" key="2">
    <source>
        <dbReference type="EMBL" id="KMO40642.1"/>
    </source>
</evidence>
<dbReference type="EMBL" id="LABY01000044">
    <property type="protein sequence ID" value="KMO40642.1"/>
    <property type="molecule type" value="Genomic_DNA"/>
</dbReference>
<dbReference type="Gene3D" id="3.20.80.10">
    <property type="entry name" value="Regulatory factor, effector binding domain"/>
    <property type="match status" value="1"/>
</dbReference>
<feature type="domain" description="GyrI-like small molecule binding" evidence="1">
    <location>
        <begin position="27"/>
        <end position="87"/>
    </location>
</feature>
<reference evidence="2 3" key="1">
    <citation type="submission" date="2015-03" db="EMBL/GenBank/DDBJ databases">
        <title>Genome sequencing of Methylobacterium variabile DSM 16961.</title>
        <authorList>
            <person name="Chaudhry V."/>
            <person name="Patil P.B."/>
        </authorList>
    </citation>
    <scope>NUCLEOTIDE SEQUENCE [LARGE SCALE GENOMIC DNA]</scope>
    <source>
        <strain evidence="2 3">DSM 16961</strain>
    </source>
</reference>
<dbReference type="InterPro" id="IPR011256">
    <property type="entry name" value="Reg_factor_effector_dom_sf"/>
</dbReference>
<comment type="caution">
    <text evidence="2">The sequence shown here is derived from an EMBL/GenBank/DDBJ whole genome shotgun (WGS) entry which is preliminary data.</text>
</comment>
<name>A0A0J6T4D9_9HYPH</name>
<dbReference type="OrthoDB" id="7375523at2"/>
<keyword evidence="3" id="KW-1185">Reference proteome</keyword>
<dbReference type="InterPro" id="IPR029442">
    <property type="entry name" value="GyrI-like"/>
</dbReference>
<evidence type="ECO:0000313" key="3">
    <source>
        <dbReference type="Proteomes" id="UP000035955"/>
    </source>
</evidence>
<sequence length="108" mass="11652">MDAALAAQAIEKIGSEVMFSLSHSGDRIRIAAGSTITGGFRASDSVTVKEIPGGRAAHLRLEGPYRHLSHAWWLLMAWAAEHGQEQASLHWCPTRTAAVRATAKHGRP</sequence>